<keyword evidence="7" id="KW-1185">Reference proteome</keyword>
<dbReference type="PANTHER" id="PTHR47950:SF42">
    <property type="entry name" value="GERANIOL 8-HYDROXYLASE"/>
    <property type="match status" value="1"/>
</dbReference>
<dbReference type="Pfam" id="PF00067">
    <property type="entry name" value="p450"/>
    <property type="match status" value="1"/>
</dbReference>
<dbReference type="InterPro" id="IPR017972">
    <property type="entry name" value="Cyt_P450_CS"/>
</dbReference>
<feature type="region of interest" description="Disordered" evidence="5">
    <location>
        <begin position="198"/>
        <end position="231"/>
    </location>
</feature>
<evidence type="ECO:0000256" key="1">
    <source>
        <dbReference type="ARBA" id="ARBA00010617"/>
    </source>
</evidence>
<dbReference type="AlphaFoldDB" id="A0AA88USL4"/>
<comment type="similarity">
    <text evidence="1 4">Belongs to the cytochrome P450 family.</text>
</comment>
<feature type="region of interest" description="Disordered" evidence="5">
    <location>
        <begin position="68"/>
        <end position="88"/>
    </location>
</feature>
<feature type="compositionally biased region" description="Low complexity" evidence="5">
    <location>
        <begin position="144"/>
        <end position="157"/>
    </location>
</feature>
<name>A0AA88USL4_9ASTE</name>
<organism evidence="6 7">
    <name type="scientific">Escallonia rubra</name>
    <dbReference type="NCBI Taxonomy" id="112253"/>
    <lineage>
        <taxon>Eukaryota</taxon>
        <taxon>Viridiplantae</taxon>
        <taxon>Streptophyta</taxon>
        <taxon>Embryophyta</taxon>
        <taxon>Tracheophyta</taxon>
        <taxon>Spermatophyta</taxon>
        <taxon>Magnoliopsida</taxon>
        <taxon>eudicotyledons</taxon>
        <taxon>Gunneridae</taxon>
        <taxon>Pentapetalae</taxon>
        <taxon>asterids</taxon>
        <taxon>campanulids</taxon>
        <taxon>Escalloniales</taxon>
        <taxon>Escalloniaceae</taxon>
        <taxon>Escallonia</taxon>
    </lineage>
</organism>
<dbReference type="GO" id="GO:0016705">
    <property type="term" value="F:oxidoreductase activity, acting on paired donors, with incorporation or reduction of molecular oxygen"/>
    <property type="evidence" value="ECO:0007669"/>
    <property type="project" value="InterPro"/>
</dbReference>
<evidence type="ECO:0000256" key="3">
    <source>
        <dbReference type="ARBA" id="ARBA00023004"/>
    </source>
</evidence>
<evidence type="ECO:0000256" key="4">
    <source>
        <dbReference type="RuleBase" id="RU000461"/>
    </source>
</evidence>
<accession>A0AA88USL4</accession>
<dbReference type="GO" id="GO:0004497">
    <property type="term" value="F:monooxygenase activity"/>
    <property type="evidence" value="ECO:0007669"/>
    <property type="project" value="UniProtKB-KW"/>
</dbReference>
<comment type="caution">
    <text evidence="6">The sequence shown here is derived from an EMBL/GenBank/DDBJ whole genome shotgun (WGS) entry which is preliminary data.</text>
</comment>
<protein>
    <submittedName>
        <fullName evidence="6">Uncharacterized protein</fullName>
    </submittedName>
</protein>
<keyword evidence="3 4" id="KW-0408">Iron</keyword>
<feature type="compositionally biased region" description="Low complexity" evidence="5">
    <location>
        <begin position="200"/>
        <end position="214"/>
    </location>
</feature>
<proteinExistence type="inferred from homology"/>
<dbReference type="EMBL" id="JAVXUO010000035">
    <property type="protein sequence ID" value="KAK2995969.1"/>
    <property type="molecule type" value="Genomic_DNA"/>
</dbReference>
<gene>
    <name evidence="6" type="ORF">RJ640_026008</name>
</gene>
<dbReference type="GO" id="GO:0020037">
    <property type="term" value="F:heme binding"/>
    <property type="evidence" value="ECO:0007669"/>
    <property type="project" value="InterPro"/>
</dbReference>
<dbReference type="Proteomes" id="UP001187471">
    <property type="component" value="Unassembled WGS sequence"/>
</dbReference>
<keyword evidence="2 4" id="KW-0479">Metal-binding</keyword>
<dbReference type="PANTHER" id="PTHR47950">
    <property type="entry name" value="CYTOCHROME P450, FAMILY 76, SUBFAMILY C, POLYPEPTIDE 5-RELATED"/>
    <property type="match status" value="1"/>
</dbReference>
<feature type="region of interest" description="Disordered" evidence="5">
    <location>
        <begin position="139"/>
        <end position="162"/>
    </location>
</feature>
<dbReference type="PROSITE" id="PS00086">
    <property type="entry name" value="CYTOCHROME_P450"/>
    <property type="match status" value="1"/>
</dbReference>
<sequence length="331" mass="35317">MGCTQYGSNFPLDLASMRSLGSMDWGVHDTSTGPSVVPTSGAPPSLIIPTTSIMHSSAPATSTPGFFVRVSSSSGNSSDGDADPNQTDTTVHREHITATGRADLTMRDMAVQLNNSEDTPTPKQQALICWQGMVRVFEPPVSSPSPSTTSGTSNSPGSRKRQAAVAELSVSISQCKKAKNLALSSSYVNLASPGTIAEQSMDASDSSAASSTSSGTRKRRQDPSPQDSIQRACKKSCRKQVVATDQPPGFNGQHFSFLPFGSDRRMCPDILLAQRVVSLTIASLVYHFDWKLPHSTNELDMNAIFGIKLLQATTLLAVPMNFRKGITCQTE</sequence>
<evidence type="ECO:0000256" key="2">
    <source>
        <dbReference type="ARBA" id="ARBA00022723"/>
    </source>
</evidence>
<evidence type="ECO:0000256" key="5">
    <source>
        <dbReference type="SAM" id="MobiDB-lite"/>
    </source>
</evidence>
<dbReference type="InterPro" id="IPR001128">
    <property type="entry name" value="Cyt_P450"/>
</dbReference>
<evidence type="ECO:0000313" key="7">
    <source>
        <dbReference type="Proteomes" id="UP001187471"/>
    </source>
</evidence>
<keyword evidence="4" id="KW-0503">Monooxygenase</keyword>
<dbReference type="Gene3D" id="1.10.630.10">
    <property type="entry name" value="Cytochrome P450"/>
    <property type="match status" value="1"/>
</dbReference>
<evidence type="ECO:0000313" key="6">
    <source>
        <dbReference type="EMBL" id="KAK2995969.1"/>
    </source>
</evidence>
<dbReference type="GO" id="GO:0005506">
    <property type="term" value="F:iron ion binding"/>
    <property type="evidence" value="ECO:0007669"/>
    <property type="project" value="InterPro"/>
</dbReference>
<keyword evidence="4" id="KW-0560">Oxidoreductase</keyword>
<dbReference type="SUPFAM" id="SSF48264">
    <property type="entry name" value="Cytochrome P450"/>
    <property type="match status" value="1"/>
</dbReference>
<dbReference type="InterPro" id="IPR036396">
    <property type="entry name" value="Cyt_P450_sf"/>
</dbReference>
<reference evidence="6" key="1">
    <citation type="submission" date="2022-12" db="EMBL/GenBank/DDBJ databases">
        <title>Draft genome assemblies for two species of Escallonia (Escalloniales).</title>
        <authorList>
            <person name="Chanderbali A."/>
            <person name="Dervinis C."/>
            <person name="Anghel I."/>
            <person name="Soltis D."/>
            <person name="Soltis P."/>
            <person name="Zapata F."/>
        </authorList>
    </citation>
    <scope>NUCLEOTIDE SEQUENCE</scope>
    <source>
        <strain evidence="6">UCBG92.1500</strain>
        <tissue evidence="6">Leaf</tissue>
    </source>
</reference>
<keyword evidence="4" id="KW-0349">Heme</keyword>